<evidence type="ECO:0000256" key="1">
    <source>
        <dbReference type="SAM" id="MobiDB-lite"/>
    </source>
</evidence>
<dbReference type="AlphaFoldDB" id="A0A8S1MNF3"/>
<evidence type="ECO:0000313" key="3">
    <source>
        <dbReference type="Proteomes" id="UP000688137"/>
    </source>
</evidence>
<reference evidence="2" key="1">
    <citation type="submission" date="2021-01" db="EMBL/GenBank/DDBJ databases">
        <authorList>
            <consortium name="Genoscope - CEA"/>
            <person name="William W."/>
        </authorList>
    </citation>
    <scope>NUCLEOTIDE SEQUENCE</scope>
</reference>
<name>A0A8S1MNF3_PARPR</name>
<dbReference type="OMA" id="QLGIKMK"/>
<feature type="compositionally biased region" description="Polar residues" evidence="1">
    <location>
        <begin position="86"/>
        <end position="99"/>
    </location>
</feature>
<dbReference type="EMBL" id="CAJJDM010000060">
    <property type="protein sequence ID" value="CAD8078275.1"/>
    <property type="molecule type" value="Genomic_DNA"/>
</dbReference>
<protein>
    <submittedName>
        <fullName evidence="2">Uncharacterized protein</fullName>
    </submittedName>
</protein>
<feature type="region of interest" description="Disordered" evidence="1">
    <location>
        <begin position="80"/>
        <end position="99"/>
    </location>
</feature>
<sequence length="133" mass="15481">MDDSFELDILCKQNPNNSFLLKEIEIVNYLRQLGIKMKTDPTIKQEVFHSKRKQQFIKSNTTQFDVSSIQQLEISSNLIKSRRTPSHTPQSSPLMVNQENITQTRKSIFSIRLDGFGDDNFEEDEVGDYFTNM</sequence>
<evidence type="ECO:0000313" key="2">
    <source>
        <dbReference type="EMBL" id="CAD8078275.1"/>
    </source>
</evidence>
<proteinExistence type="predicted"/>
<gene>
    <name evidence="2" type="ORF">PPRIM_AZ9-3.1.T0590252</name>
</gene>
<organism evidence="2 3">
    <name type="scientific">Paramecium primaurelia</name>
    <dbReference type="NCBI Taxonomy" id="5886"/>
    <lineage>
        <taxon>Eukaryota</taxon>
        <taxon>Sar</taxon>
        <taxon>Alveolata</taxon>
        <taxon>Ciliophora</taxon>
        <taxon>Intramacronucleata</taxon>
        <taxon>Oligohymenophorea</taxon>
        <taxon>Peniculida</taxon>
        <taxon>Parameciidae</taxon>
        <taxon>Paramecium</taxon>
    </lineage>
</organism>
<keyword evidence="3" id="KW-1185">Reference proteome</keyword>
<comment type="caution">
    <text evidence="2">The sequence shown here is derived from an EMBL/GenBank/DDBJ whole genome shotgun (WGS) entry which is preliminary data.</text>
</comment>
<accession>A0A8S1MNF3</accession>
<dbReference type="Proteomes" id="UP000688137">
    <property type="component" value="Unassembled WGS sequence"/>
</dbReference>